<accession>A0A2R5LIG4</accession>
<dbReference type="GO" id="GO:0004394">
    <property type="term" value="F:heparan sulfate 2-sulfotransferase activity"/>
    <property type="evidence" value="ECO:0007669"/>
    <property type="project" value="UniProtKB-ARBA"/>
</dbReference>
<dbReference type="GO" id="GO:0000139">
    <property type="term" value="C:Golgi membrane"/>
    <property type="evidence" value="ECO:0007669"/>
    <property type="project" value="UniProtKB-SubCell"/>
</dbReference>
<dbReference type="InterPro" id="IPR005331">
    <property type="entry name" value="Sulfotransferase"/>
</dbReference>
<evidence type="ECO:0000256" key="11">
    <source>
        <dbReference type="ARBA" id="ARBA00023180"/>
    </source>
</evidence>
<dbReference type="InterPro" id="IPR027417">
    <property type="entry name" value="P-loop_NTPase"/>
</dbReference>
<keyword evidence="9" id="KW-0472">Membrane</keyword>
<keyword evidence="5" id="KW-0812">Transmembrane</keyword>
<dbReference type="Gene3D" id="3.40.50.300">
    <property type="entry name" value="P-loop containing nucleotide triphosphate hydrolases"/>
    <property type="match status" value="1"/>
</dbReference>
<comment type="similarity">
    <text evidence="2">Belongs to the sulfotransferase 3 family.</text>
</comment>
<proteinExistence type="inferred from homology"/>
<keyword evidence="7" id="KW-1133">Transmembrane helix</keyword>
<comment type="subunit">
    <text evidence="3">Homotrimer.</text>
</comment>
<keyword evidence="8" id="KW-0333">Golgi apparatus</keyword>
<comment type="subcellular location">
    <subcellularLocation>
        <location evidence="1">Golgi apparatus membrane</location>
        <topology evidence="1">Single-pass type II membrane protein</topology>
    </subcellularLocation>
</comment>
<protein>
    <submittedName>
        <fullName evidence="12">Putative sulfotransferase</fullName>
    </submittedName>
</protein>
<evidence type="ECO:0000256" key="7">
    <source>
        <dbReference type="ARBA" id="ARBA00022989"/>
    </source>
</evidence>
<reference evidence="12" key="1">
    <citation type="submission" date="2018-03" db="EMBL/GenBank/DDBJ databases">
        <title>The relapsing fever spirochete Borrelia turicatae persists in the highly oxidative environment of its soft-bodied tick vector.</title>
        <authorList>
            <person name="Bourret T.J."/>
            <person name="Boyle W.K."/>
            <person name="Valenzuela J.G."/>
            <person name="Oliveira F."/>
            <person name="Lopez J.E."/>
        </authorList>
    </citation>
    <scope>NUCLEOTIDE SEQUENCE</scope>
    <source>
        <strain evidence="12">Kansas strain/isolate</strain>
        <tissue evidence="12">Salivary glands</tissue>
    </source>
</reference>
<dbReference type="PANTHER" id="PTHR12129:SF17">
    <property type="entry name" value="HEPARAN SULFATE 2-O-SULFOTRANSFERASE 1"/>
    <property type="match status" value="1"/>
</dbReference>
<sequence>MIARVMQWKVVASVCVILCFGALYVRFENRFAVIDASRLKLTETVGRLQMVFLNERLHEFPPVQQSQTDAPLDDFGLPEGAMDNLLILYNRVPKTGSTSFMGVAYDLCGTNKFHVLHVNTSKNMHVMPLPDQIRFAYNITLWSSIKPAIYHGHIAFLDFTRLGISKNPIYINIIRRPLDRLVSYFYFLRHGDDFRPYLVRRRQGNKMTFDECVSTKGIDCAEDKMWLQVPFFCGQAADCWIPGNPWALAQAKQNLINSYFLVGLTEHLEDFVAVLEASFPRIFRGATKKFLSGKKTHLRKTFNKQEPSKETVATVMQSRVWQMENDFYEFAAEQFDAVKKRTLTSSTLEEGVPKQLFFYEKIRPK</sequence>
<name>A0A2R5LIG4_9ACAR</name>
<dbReference type="Pfam" id="PF03567">
    <property type="entry name" value="Sulfotransfer_2"/>
    <property type="match status" value="1"/>
</dbReference>
<organism evidence="12">
    <name type="scientific">Ornithodoros turicata</name>
    <dbReference type="NCBI Taxonomy" id="34597"/>
    <lineage>
        <taxon>Eukaryota</taxon>
        <taxon>Metazoa</taxon>
        <taxon>Ecdysozoa</taxon>
        <taxon>Arthropoda</taxon>
        <taxon>Chelicerata</taxon>
        <taxon>Arachnida</taxon>
        <taxon>Acari</taxon>
        <taxon>Parasitiformes</taxon>
        <taxon>Ixodida</taxon>
        <taxon>Ixodoidea</taxon>
        <taxon>Argasidae</taxon>
        <taxon>Ornithodorinae</taxon>
        <taxon>Ornithodoros</taxon>
    </lineage>
</organism>
<evidence type="ECO:0000256" key="1">
    <source>
        <dbReference type="ARBA" id="ARBA00004323"/>
    </source>
</evidence>
<evidence type="ECO:0000313" key="12">
    <source>
        <dbReference type="EMBL" id="MBY09320.1"/>
    </source>
</evidence>
<dbReference type="AlphaFoldDB" id="A0A2R5LIG4"/>
<evidence type="ECO:0000256" key="6">
    <source>
        <dbReference type="ARBA" id="ARBA00022968"/>
    </source>
</evidence>
<keyword evidence="11" id="KW-0325">Glycoprotein</keyword>
<evidence type="ECO:0000256" key="2">
    <source>
        <dbReference type="ARBA" id="ARBA00010569"/>
    </source>
</evidence>
<keyword evidence="6" id="KW-0735">Signal-anchor</keyword>
<evidence type="ECO:0000256" key="10">
    <source>
        <dbReference type="ARBA" id="ARBA00023157"/>
    </source>
</evidence>
<evidence type="ECO:0000256" key="8">
    <source>
        <dbReference type="ARBA" id="ARBA00023034"/>
    </source>
</evidence>
<dbReference type="PANTHER" id="PTHR12129">
    <property type="entry name" value="HEPARAN SULFATE 2-O-SULFOTRANSFERASE"/>
    <property type="match status" value="1"/>
</dbReference>
<keyword evidence="4 12" id="KW-0808">Transferase</keyword>
<dbReference type="GO" id="GO:0015012">
    <property type="term" value="P:heparan sulfate proteoglycan biosynthetic process"/>
    <property type="evidence" value="ECO:0007669"/>
    <property type="project" value="UniProtKB-ARBA"/>
</dbReference>
<keyword evidence="10" id="KW-1015">Disulfide bond</keyword>
<dbReference type="InterPro" id="IPR007734">
    <property type="entry name" value="Heparan_SO4_2-O-STrfase"/>
</dbReference>
<evidence type="ECO:0000256" key="9">
    <source>
        <dbReference type="ARBA" id="ARBA00023136"/>
    </source>
</evidence>
<dbReference type="SUPFAM" id="SSF52540">
    <property type="entry name" value="P-loop containing nucleoside triphosphate hydrolases"/>
    <property type="match status" value="1"/>
</dbReference>
<dbReference type="FunFam" id="3.40.50.300:FF:001418">
    <property type="entry name" value="Heparan sulfate 2-o-sulfotransferase"/>
    <property type="match status" value="1"/>
</dbReference>
<evidence type="ECO:0000256" key="4">
    <source>
        <dbReference type="ARBA" id="ARBA00022679"/>
    </source>
</evidence>
<dbReference type="EMBL" id="GGLE01005194">
    <property type="protein sequence ID" value="MBY09320.1"/>
    <property type="molecule type" value="Transcribed_RNA"/>
</dbReference>
<evidence type="ECO:0000256" key="3">
    <source>
        <dbReference type="ARBA" id="ARBA00011233"/>
    </source>
</evidence>
<evidence type="ECO:0000256" key="5">
    <source>
        <dbReference type="ARBA" id="ARBA00022692"/>
    </source>
</evidence>